<evidence type="ECO:0000256" key="4">
    <source>
        <dbReference type="HAMAP-Rule" id="MF_00689"/>
    </source>
</evidence>
<organism evidence="7 8">
    <name type="scientific">Acinetobacter calcoaceticus</name>
    <dbReference type="NCBI Taxonomy" id="471"/>
    <lineage>
        <taxon>Bacteria</taxon>
        <taxon>Pseudomonadati</taxon>
        <taxon>Pseudomonadota</taxon>
        <taxon>Gammaproteobacteria</taxon>
        <taxon>Moraxellales</taxon>
        <taxon>Moraxellaceae</taxon>
        <taxon>Acinetobacter</taxon>
        <taxon>Acinetobacter calcoaceticus/baumannii complex</taxon>
    </lineage>
</organism>
<name>A0A4R1Y613_ACICA</name>
<dbReference type="EMBL" id="SLVJ01000008">
    <property type="protein sequence ID" value="TCM67573.1"/>
    <property type="molecule type" value="Genomic_DNA"/>
</dbReference>
<dbReference type="InterPro" id="IPR016181">
    <property type="entry name" value="Acyl_CoA_acyltransferase"/>
</dbReference>
<comment type="catalytic activity">
    <reaction evidence="4">
        <text>N-terminal L-glutamyl-[protein] + L-leucyl-tRNA(Leu) = N-terminal L-leucyl-L-glutamyl-[protein] + tRNA(Leu) + H(+)</text>
        <dbReference type="Rhea" id="RHEA:50412"/>
        <dbReference type="Rhea" id="RHEA-COMP:9613"/>
        <dbReference type="Rhea" id="RHEA-COMP:9622"/>
        <dbReference type="Rhea" id="RHEA-COMP:12664"/>
        <dbReference type="Rhea" id="RHEA-COMP:12668"/>
        <dbReference type="ChEBI" id="CHEBI:15378"/>
        <dbReference type="ChEBI" id="CHEBI:64721"/>
        <dbReference type="ChEBI" id="CHEBI:78442"/>
        <dbReference type="ChEBI" id="CHEBI:78494"/>
        <dbReference type="ChEBI" id="CHEBI:133041"/>
        <dbReference type="EC" id="2.3.2.29"/>
    </reaction>
</comment>
<dbReference type="PANTHER" id="PTHR21367:SF1">
    <property type="entry name" value="ARGINYL-TRNA--PROTEIN TRANSFERASE 1"/>
    <property type="match status" value="1"/>
</dbReference>
<dbReference type="PANTHER" id="PTHR21367">
    <property type="entry name" value="ARGININE-TRNA-PROTEIN TRANSFERASE 1"/>
    <property type="match status" value="1"/>
</dbReference>
<comment type="caution">
    <text evidence="7">The sequence shown here is derived from an EMBL/GenBank/DDBJ whole genome shotgun (WGS) entry which is preliminary data.</text>
</comment>
<dbReference type="OrthoDB" id="9782022at2"/>
<feature type="domain" description="N-end aminoacyl transferase N-terminal" evidence="5">
    <location>
        <begin position="21"/>
        <end position="91"/>
    </location>
</feature>
<keyword evidence="1 4" id="KW-0963">Cytoplasm</keyword>
<dbReference type="GO" id="GO:0004057">
    <property type="term" value="F:arginyl-tRNA--protein transferase activity"/>
    <property type="evidence" value="ECO:0007669"/>
    <property type="project" value="InterPro"/>
</dbReference>
<sequence>MNSYHPKSRLNDLQYYITPPHECSYLDNKSARMVFLDPAHRIDVLTLSELSRLGFRRSGDFVYRPECHLCRQCLSCRVPVLDFKMNSQQKKSWKRNQDLSMRITRTVDASAMHYALYERYINERHSNGDMFPPSYDQFEKFLIHSCSDSFFLELWKDDRLLSVSTCDQLDDGISAVYTFFDPDENQRSLGVYAILKQIEYAKAEQLDFVYLGYWVPHSDKMNYKTQYSPIELLLDGQWRRLNRVLSAAEIQQLGGMLMTTLPAEWNDIITESQL</sequence>
<dbReference type="InterPro" id="IPR007471">
    <property type="entry name" value="N-end_Aminoacyl_Trfase_N"/>
</dbReference>
<dbReference type="Pfam" id="PF04376">
    <property type="entry name" value="ATE_N"/>
    <property type="match status" value="1"/>
</dbReference>
<dbReference type="Proteomes" id="UP000294963">
    <property type="component" value="Unassembled WGS sequence"/>
</dbReference>
<keyword evidence="2 4" id="KW-0808">Transferase</keyword>
<comment type="catalytic activity">
    <reaction evidence="4">
        <text>N-terminal L-aspartyl-[protein] + L-leucyl-tRNA(Leu) = N-terminal L-leucyl-L-aspartyl-[protein] + tRNA(Leu) + H(+)</text>
        <dbReference type="Rhea" id="RHEA:50420"/>
        <dbReference type="Rhea" id="RHEA-COMP:9613"/>
        <dbReference type="Rhea" id="RHEA-COMP:9622"/>
        <dbReference type="Rhea" id="RHEA-COMP:12669"/>
        <dbReference type="Rhea" id="RHEA-COMP:12674"/>
        <dbReference type="ChEBI" id="CHEBI:15378"/>
        <dbReference type="ChEBI" id="CHEBI:64720"/>
        <dbReference type="ChEBI" id="CHEBI:78442"/>
        <dbReference type="ChEBI" id="CHEBI:78494"/>
        <dbReference type="ChEBI" id="CHEBI:133042"/>
        <dbReference type="EC" id="2.3.2.29"/>
    </reaction>
</comment>
<keyword evidence="8" id="KW-1185">Reference proteome</keyword>
<dbReference type="GO" id="GO:0071596">
    <property type="term" value="P:ubiquitin-dependent protein catabolic process via the N-end rule pathway"/>
    <property type="evidence" value="ECO:0007669"/>
    <property type="project" value="InterPro"/>
</dbReference>
<comment type="subcellular location">
    <subcellularLocation>
        <location evidence="4">Cytoplasm</location>
    </subcellularLocation>
</comment>
<reference evidence="7 8" key="1">
    <citation type="submission" date="2019-03" db="EMBL/GenBank/DDBJ databases">
        <title>Genomic analyses of the natural microbiome of Caenorhabditis elegans.</title>
        <authorList>
            <person name="Samuel B."/>
        </authorList>
    </citation>
    <scope>NUCLEOTIDE SEQUENCE [LARGE SCALE GENOMIC DNA]</scope>
    <source>
        <strain evidence="7 8">JUb89</strain>
    </source>
</reference>
<dbReference type="InterPro" id="IPR030700">
    <property type="entry name" value="N-end_Aminoacyl_Trfase"/>
</dbReference>
<dbReference type="NCBIfam" id="NF002341">
    <property type="entry name" value="PRK01305.1-1"/>
    <property type="match status" value="1"/>
</dbReference>
<evidence type="ECO:0000256" key="1">
    <source>
        <dbReference type="ARBA" id="ARBA00022490"/>
    </source>
</evidence>
<keyword evidence="3 4" id="KW-0012">Acyltransferase</keyword>
<dbReference type="SUPFAM" id="SSF55729">
    <property type="entry name" value="Acyl-CoA N-acyltransferases (Nat)"/>
    <property type="match status" value="1"/>
</dbReference>
<dbReference type="NCBIfam" id="NF002342">
    <property type="entry name" value="PRK01305.1-3"/>
    <property type="match status" value="1"/>
</dbReference>
<accession>A0A4R1Y613</accession>
<evidence type="ECO:0000313" key="7">
    <source>
        <dbReference type="EMBL" id="TCM67573.1"/>
    </source>
</evidence>
<dbReference type="InterPro" id="IPR017138">
    <property type="entry name" value="Asp_Glu_LeuTrfase"/>
</dbReference>
<dbReference type="Pfam" id="PF04377">
    <property type="entry name" value="ATE_C"/>
    <property type="match status" value="1"/>
</dbReference>
<gene>
    <name evidence="4" type="primary">bpt</name>
    <name evidence="7" type="ORF">EC844_10890</name>
</gene>
<feature type="domain" description="N-end rule aminoacyl transferase C-terminal" evidence="6">
    <location>
        <begin position="113"/>
        <end position="233"/>
    </location>
</feature>
<evidence type="ECO:0000313" key="8">
    <source>
        <dbReference type="Proteomes" id="UP000294963"/>
    </source>
</evidence>
<dbReference type="GO" id="GO:0008914">
    <property type="term" value="F:leucyl-tRNA--protein transferase activity"/>
    <property type="evidence" value="ECO:0007669"/>
    <property type="project" value="UniProtKB-UniRule"/>
</dbReference>
<dbReference type="PIRSF" id="PIRSF037208">
    <property type="entry name" value="ATE_pro_prd"/>
    <property type="match status" value="1"/>
</dbReference>
<dbReference type="NCBIfam" id="NF002346">
    <property type="entry name" value="PRK01305.2-3"/>
    <property type="match status" value="1"/>
</dbReference>
<dbReference type="HAMAP" id="MF_00689">
    <property type="entry name" value="Bpt"/>
    <property type="match status" value="1"/>
</dbReference>
<dbReference type="EC" id="2.3.2.29" evidence="4"/>
<dbReference type="AlphaFoldDB" id="A0A4R1Y613"/>
<evidence type="ECO:0000256" key="3">
    <source>
        <dbReference type="ARBA" id="ARBA00023315"/>
    </source>
</evidence>
<evidence type="ECO:0000259" key="5">
    <source>
        <dbReference type="Pfam" id="PF04376"/>
    </source>
</evidence>
<evidence type="ECO:0000259" key="6">
    <source>
        <dbReference type="Pfam" id="PF04377"/>
    </source>
</evidence>
<comment type="similarity">
    <text evidence="4">Belongs to the R-transferase family. Bpt subfamily.</text>
</comment>
<comment type="function">
    <text evidence="4">Functions in the N-end rule pathway of protein degradation where it conjugates Leu from its aminoacyl-tRNA to the N-termini of proteins containing an N-terminal aspartate or glutamate.</text>
</comment>
<dbReference type="InterPro" id="IPR007472">
    <property type="entry name" value="N-end_Aminoacyl_Trfase_C"/>
</dbReference>
<protein>
    <recommendedName>
        <fullName evidence="4">Aspartate/glutamate leucyltransferase</fullName>
        <ecNumber evidence="4">2.3.2.29</ecNumber>
    </recommendedName>
</protein>
<dbReference type="GO" id="GO:0005737">
    <property type="term" value="C:cytoplasm"/>
    <property type="evidence" value="ECO:0007669"/>
    <property type="project" value="UniProtKB-SubCell"/>
</dbReference>
<evidence type="ECO:0000256" key="2">
    <source>
        <dbReference type="ARBA" id="ARBA00022679"/>
    </source>
</evidence>
<proteinExistence type="inferred from homology"/>